<comment type="caution">
    <text evidence="2">The sequence shown here is derived from an EMBL/GenBank/DDBJ whole genome shotgun (WGS) entry which is preliminary data.</text>
</comment>
<organism evidence="2 3">
    <name type="scientific">Serratia marcescens</name>
    <dbReference type="NCBI Taxonomy" id="615"/>
    <lineage>
        <taxon>Bacteria</taxon>
        <taxon>Pseudomonadati</taxon>
        <taxon>Pseudomonadota</taxon>
        <taxon>Gammaproteobacteria</taxon>
        <taxon>Enterobacterales</taxon>
        <taxon>Yersiniaceae</taxon>
        <taxon>Serratia</taxon>
    </lineage>
</organism>
<evidence type="ECO:0000256" key="1">
    <source>
        <dbReference type="SAM" id="Phobius"/>
    </source>
</evidence>
<sequence>MSENPSIDNNAKKENETKNSAEEMYKKYCPTLFNAIKENKSDNIGSYSHLFSELAENALSAEVLGKPGAEINYITTEINETLTTADSIKSLKRAELHYLETRETIKKFQSIKSVEELTDNSEIIKSIKLGISRYNILFVLLLIGGLTWGAINLPKDALALVSAAIGGAITHLLSERQSVLSIKSEKNGNNCECASRDEH</sequence>
<dbReference type="RefSeq" id="WP_048797273.1">
    <property type="nucleotide sequence ID" value="NZ_JVEJ01000440.1"/>
</dbReference>
<feature type="transmembrane region" description="Helical" evidence="1">
    <location>
        <begin position="134"/>
        <end position="151"/>
    </location>
</feature>
<keyword evidence="1" id="KW-1133">Transmembrane helix</keyword>
<gene>
    <name evidence="2" type="ORF">FOT62_22915</name>
</gene>
<protein>
    <submittedName>
        <fullName evidence="2">Uncharacterized protein</fullName>
    </submittedName>
</protein>
<dbReference type="EMBL" id="VOUQ01000019">
    <property type="protein sequence ID" value="TXE27169.1"/>
    <property type="molecule type" value="Genomic_DNA"/>
</dbReference>
<keyword evidence="1" id="KW-0472">Membrane</keyword>
<accession>A0A5C7BS69</accession>
<evidence type="ECO:0000313" key="2">
    <source>
        <dbReference type="EMBL" id="TXE27169.1"/>
    </source>
</evidence>
<reference evidence="2 3" key="1">
    <citation type="submission" date="2019-07" db="EMBL/GenBank/DDBJ databases">
        <title>Serratia strains were isolated from fresh produce.</title>
        <authorList>
            <person name="Cho G.-S."/>
            <person name="Stein M."/>
            <person name="Lee W."/>
            <person name="Suh S.H."/>
            <person name="Franz C.M.A.P."/>
        </authorList>
    </citation>
    <scope>NUCLEOTIDE SEQUENCE [LARGE SCALE GENOMIC DNA]</scope>
    <source>
        <strain evidence="2 3">S16</strain>
    </source>
</reference>
<dbReference type="Proteomes" id="UP000321126">
    <property type="component" value="Unassembled WGS sequence"/>
</dbReference>
<proteinExistence type="predicted"/>
<dbReference type="AlphaFoldDB" id="A0A5C7BS69"/>
<name>A0A5C7BS69_SERMA</name>
<evidence type="ECO:0000313" key="3">
    <source>
        <dbReference type="Proteomes" id="UP000321126"/>
    </source>
</evidence>
<keyword evidence="1" id="KW-0812">Transmembrane</keyword>